<evidence type="ECO:0000313" key="2">
    <source>
        <dbReference type="Proteomes" id="UP000310158"/>
    </source>
</evidence>
<organism evidence="1 2">
    <name type="scientific">Bondarzewia mesenterica</name>
    <dbReference type="NCBI Taxonomy" id="1095465"/>
    <lineage>
        <taxon>Eukaryota</taxon>
        <taxon>Fungi</taxon>
        <taxon>Dikarya</taxon>
        <taxon>Basidiomycota</taxon>
        <taxon>Agaricomycotina</taxon>
        <taxon>Agaricomycetes</taxon>
        <taxon>Russulales</taxon>
        <taxon>Bondarzewiaceae</taxon>
        <taxon>Bondarzewia</taxon>
    </lineage>
</organism>
<keyword evidence="2" id="KW-1185">Reference proteome</keyword>
<protein>
    <submittedName>
        <fullName evidence="1">Uncharacterized protein</fullName>
    </submittedName>
</protein>
<comment type="caution">
    <text evidence="1">The sequence shown here is derived from an EMBL/GenBank/DDBJ whole genome shotgun (WGS) entry which is preliminary data.</text>
</comment>
<reference evidence="1 2" key="1">
    <citation type="submission" date="2019-02" db="EMBL/GenBank/DDBJ databases">
        <title>Genome sequencing of the rare red list fungi Bondarzewia mesenterica.</title>
        <authorList>
            <person name="Buettner E."/>
            <person name="Kellner H."/>
        </authorList>
    </citation>
    <scope>NUCLEOTIDE SEQUENCE [LARGE SCALE GENOMIC DNA]</scope>
    <source>
        <strain evidence="1 2">DSM 108281</strain>
    </source>
</reference>
<accession>A0A4S4LBL4</accession>
<sequence>MSRRAPGHFDECSPLFSSSLLIPLNSRWPRSAIRSPRAFDVYHQFCFHFGDGNEEVGASALGVVSVTARKRAAPSRTHVGARAFNSYVAGANGAFSTGFDVGV</sequence>
<dbReference type="Proteomes" id="UP000310158">
    <property type="component" value="Unassembled WGS sequence"/>
</dbReference>
<dbReference type="AlphaFoldDB" id="A0A4S4LBL4"/>
<name>A0A4S4LBL4_9AGAM</name>
<gene>
    <name evidence="1" type="ORF">EW146_g8784</name>
</gene>
<dbReference type="EMBL" id="SGPL01000655">
    <property type="protein sequence ID" value="THH09112.1"/>
    <property type="molecule type" value="Genomic_DNA"/>
</dbReference>
<evidence type="ECO:0000313" key="1">
    <source>
        <dbReference type="EMBL" id="THH09112.1"/>
    </source>
</evidence>
<proteinExistence type="predicted"/>